<evidence type="ECO:0000256" key="2">
    <source>
        <dbReference type="ARBA" id="ARBA00023242"/>
    </source>
</evidence>
<comment type="subcellular location">
    <subcellularLocation>
        <location evidence="1">Nucleus</location>
    </subcellularLocation>
</comment>
<keyword evidence="2" id="KW-0539">Nucleus</keyword>
<dbReference type="Pfam" id="PF17780">
    <property type="entry name" value="OCRE"/>
    <property type="match status" value="1"/>
</dbReference>
<dbReference type="InterPro" id="IPR035618">
    <property type="entry name" value="RBM10_OCRE"/>
</dbReference>
<dbReference type="GO" id="GO:0000398">
    <property type="term" value="P:mRNA splicing, via spliceosome"/>
    <property type="evidence" value="ECO:0007669"/>
    <property type="project" value="TreeGrafter"/>
</dbReference>
<dbReference type="CDD" id="cd16167">
    <property type="entry name" value="OCRE_RBM10"/>
    <property type="match status" value="1"/>
</dbReference>
<evidence type="ECO:0000256" key="3">
    <source>
        <dbReference type="SAM" id="MobiDB-lite"/>
    </source>
</evidence>
<gene>
    <name evidence="5" type="ORF">HGM15179_020123</name>
</gene>
<sequence length="299" mass="32135">MLQALHPPLHIDGKSINVEFAKGSKRSAAPGGDTPWAGGEEPSTDFSGFYQSEEPFPGPGPALYSPAYLKGASAPPPGPALPGPAPAKADGPTPAVPDVSTYQYDETSGYYYDPLTGLYYDPHSQYYYDAGAGQYLYWDGDRRTYVAAPPAEPPPGPPGGPGTPKEPKDKKEKHKTKTAQQIAKDTERWARRGLWVTLGGLWMDFGVSVPQIAKDMERWARSLNKQRESGRSSGPPPAPREDERREAAAADAGYAILEKKPRGLGAVGALEQLLCHLRGGDTEEGTQPRGQHRVAAEGL</sequence>
<feature type="region of interest" description="Disordered" evidence="3">
    <location>
        <begin position="23"/>
        <end position="100"/>
    </location>
</feature>
<dbReference type="InterPro" id="IPR041591">
    <property type="entry name" value="OCRE"/>
</dbReference>
<evidence type="ECO:0000256" key="1">
    <source>
        <dbReference type="ARBA" id="ARBA00004123"/>
    </source>
</evidence>
<feature type="domain" description="OCRE" evidence="4">
    <location>
        <begin position="98"/>
        <end position="148"/>
    </location>
</feature>
<evidence type="ECO:0000313" key="6">
    <source>
        <dbReference type="Proteomes" id="UP000796761"/>
    </source>
</evidence>
<keyword evidence="6" id="KW-1185">Reference proteome</keyword>
<dbReference type="EMBL" id="SWJQ01002047">
    <property type="protein sequence ID" value="TRZ06984.1"/>
    <property type="molecule type" value="Genomic_DNA"/>
</dbReference>
<feature type="region of interest" description="Disordered" evidence="3">
    <location>
        <begin position="146"/>
        <end position="184"/>
    </location>
</feature>
<comment type="caution">
    <text evidence="5">The sequence shown here is derived from an EMBL/GenBank/DDBJ whole genome shotgun (WGS) entry which is preliminary data.</text>
</comment>
<feature type="region of interest" description="Disordered" evidence="3">
    <location>
        <begin position="224"/>
        <end position="249"/>
    </location>
</feature>
<dbReference type="GO" id="GO:0005634">
    <property type="term" value="C:nucleus"/>
    <property type="evidence" value="ECO:0007669"/>
    <property type="project" value="UniProtKB-SubCell"/>
</dbReference>
<protein>
    <recommendedName>
        <fullName evidence="4">OCRE domain-containing protein</fullName>
    </recommendedName>
</protein>
<dbReference type="OrthoDB" id="7459231at2759"/>
<evidence type="ECO:0000313" key="5">
    <source>
        <dbReference type="EMBL" id="TRZ06984.1"/>
    </source>
</evidence>
<accession>A0A8K1FV98</accession>
<proteinExistence type="predicted"/>
<feature type="compositionally biased region" description="Basic and acidic residues" evidence="3">
    <location>
        <begin position="239"/>
        <end position="248"/>
    </location>
</feature>
<feature type="region of interest" description="Disordered" evidence="3">
    <location>
        <begin position="279"/>
        <end position="299"/>
    </location>
</feature>
<dbReference type="GO" id="GO:0003723">
    <property type="term" value="F:RNA binding"/>
    <property type="evidence" value="ECO:0007669"/>
    <property type="project" value="TreeGrafter"/>
</dbReference>
<dbReference type="PANTHER" id="PTHR13948">
    <property type="entry name" value="RNA-BINDING PROTEIN"/>
    <property type="match status" value="1"/>
</dbReference>
<feature type="compositionally biased region" description="Pro residues" evidence="3">
    <location>
        <begin position="150"/>
        <end position="161"/>
    </location>
</feature>
<feature type="compositionally biased region" description="Pro residues" evidence="3">
    <location>
        <begin position="74"/>
        <end position="85"/>
    </location>
</feature>
<dbReference type="AlphaFoldDB" id="A0A8K1FV98"/>
<name>A0A8K1FV98_9PASS</name>
<dbReference type="PANTHER" id="PTHR13948:SF4">
    <property type="entry name" value="RNA-BINDING PROTEIN 10"/>
    <property type="match status" value="1"/>
</dbReference>
<evidence type="ECO:0000259" key="4">
    <source>
        <dbReference type="Pfam" id="PF17780"/>
    </source>
</evidence>
<dbReference type="Proteomes" id="UP000796761">
    <property type="component" value="Unassembled WGS sequence"/>
</dbReference>
<organism evidence="5 6">
    <name type="scientific">Zosterops borbonicus</name>
    <dbReference type="NCBI Taxonomy" id="364589"/>
    <lineage>
        <taxon>Eukaryota</taxon>
        <taxon>Metazoa</taxon>
        <taxon>Chordata</taxon>
        <taxon>Craniata</taxon>
        <taxon>Vertebrata</taxon>
        <taxon>Euteleostomi</taxon>
        <taxon>Archelosauria</taxon>
        <taxon>Archosauria</taxon>
        <taxon>Dinosauria</taxon>
        <taxon>Saurischia</taxon>
        <taxon>Theropoda</taxon>
        <taxon>Coelurosauria</taxon>
        <taxon>Aves</taxon>
        <taxon>Neognathae</taxon>
        <taxon>Neoaves</taxon>
        <taxon>Telluraves</taxon>
        <taxon>Australaves</taxon>
        <taxon>Passeriformes</taxon>
        <taxon>Sylvioidea</taxon>
        <taxon>Zosteropidae</taxon>
        <taxon>Zosterops</taxon>
    </lineage>
</organism>
<reference evidence="5" key="1">
    <citation type="submission" date="2019-04" db="EMBL/GenBank/DDBJ databases">
        <title>Genome assembly of Zosterops borbonicus 15179.</title>
        <authorList>
            <person name="Leroy T."/>
            <person name="Anselmetti Y."/>
            <person name="Tilak M.-K."/>
            <person name="Nabholz B."/>
        </authorList>
    </citation>
    <scope>NUCLEOTIDE SEQUENCE</scope>
    <source>
        <strain evidence="5">HGM_15179</strain>
        <tissue evidence="5">Muscle</tissue>
    </source>
</reference>